<dbReference type="EMBL" id="BGPR01004882">
    <property type="protein sequence ID" value="GBN04409.1"/>
    <property type="molecule type" value="Genomic_DNA"/>
</dbReference>
<sequence length="109" mass="12846">MLNTEFVCSALKTLKKNILFMIRPPLQIIQALWLPYYNLHYWQHIRPPLEQRYGPQLVGGNLTPHHYCVPPRSETRLTYKADSHRLIPIFEVPPQVRMQNSVSDAIHKM</sequence>
<organism evidence="1 2">
    <name type="scientific">Araneus ventricosus</name>
    <name type="common">Orbweaver spider</name>
    <name type="synonym">Epeira ventricosa</name>
    <dbReference type="NCBI Taxonomy" id="182803"/>
    <lineage>
        <taxon>Eukaryota</taxon>
        <taxon>Metazoa</taxon>
        <taxon>Ecdysozoa</taxon>
        <taxon>Arthropoda</taxon>
        <taxon>Chelicerata</taxon>
        <taxon>Arachnida</taxon>
        <taxon>Araneae</taxon>
        <taxon>Araneomorphae</taxon>
        <taxon>Entelegynae</taxon>
        <taxon>Araneoidea</taxon>
        <taxon>Araneidae</taxon>
        <taxon>Araneus</taxon>
    </lineage>
</organism>
<gene>
    <name evidence="1" type="ORF">AVEN_183108_1</name>
</gene>
<keyword evidence="2" id="KW-1185">Reference proteome</keyword>
<reference evidence="1 2" key="1">
    <citation type="journal article" date="2019" name="Sci. Rep.">
        <title>Orb-weaving spider Araneus ventricosus genome elucidates the spidroin gene catalogue.</title>
        <authorList>
            <person name="Kono N."/>
            <person name="Nakamura H."/>
            <person name="Ohtoshi R."/>
            <person name="Moran D.A.P."/>
            <person name="Shinohara A."/>
            <person name="Yoshida Y."/>
            <person name="Fujiwara M."/>
            <person name="Mori M."/>
            <person name="Tomita M."/>
            <person name="Arakawa K."/>
        </authorList>
    </citation>
    <scope>NUCLEOTIDE SEQUENCE [LARGE SCALE GENOMIC DNA]</scope>
</reference>
<name>A0A4Y2KQH6_ARAVE</name>
<evidence type="ECO:0000313" key="1">
    <source>
        <dbReference type="EMBL" id="GBN04409.1"/>
    </source>
</evidence>
<dbReference type="Proteomes" id="UP000499080">
    <property type="component" value="Unassembled WGS sequence"/>
</dbReference>
<comment type="caution">
    <text evidence="1">The sequence shown here is derived from an EMBL/GenBank/DDBJ whole genome shotgun (WGS) entry which is preliminary data.</text>
</comment>
<evidence type="ECO:0000313" key="2">
    <source>
        <dbReference type="Proteomes" id="UP000499080"/>
    </source>
</evidence>
<proteinExistence type="predicted"/>
<dbReference type="AlphaFoldDB" id="A0A4Y2KQH6"/>
<accession>A0A4Y2KQH6</accession>
<protein>
    <submittedName>
        <fullName evidence="1">Uncharacterized protein</fullName>
    </submittedName>
</protein>